<sequence>MFLSKRSISLIILIFFFFLIFLKSFSWNSQSNEEFIRINFERQSECNLENPGKCSKLNKSLLITFWGEQSSQFWLTKNLHLKYPERNFDYLIMIYDNSTWNSHPIYSKAIWIRVENQKRFWFIKRFLSRHLIESYRFIWILDEDVQFDFHPLTYECVVNHYQILLSSPGRLLGSFSYLITRISPLYEDKIGRWTDFVETGPLIVFHSTALACLWSFISEKVSSGYGLDLIWCQILSEMCFKSISSKKICAILDSFSMNHLSQGINTVDVGNRELPAYQGFYQKYKTKKQSFGPIDQHSSILYSCTNQSMI</sequence>
<dbReference type="EMBL" id="CAJNOJ010000552">
    <property type="protein sequence ID" value="CAF1482749.1"/>
    <property type="molecule type" value="Genomic_DNA"/>
</dbReference>
<dbReference type="OrthoDB" id="9985979at2759"/>
<protein>
    <submittedName>
        <fullName evidence="1">Uncharacterized protein</fullName>
    </submittedName>
</protein>
<dbReference type="Pfam" id="PF05212">
    <property type="entry name" value="DUF707"/>
    <property type="match status" value="1"/>
</dbReference>
<dbReference type="InterPro" id="IPR007877">
    <property type="entry name" value="DUF707"/>
</dbReference>
<evidence type="ECO:0000313" key="2">
    <source>
        <dbReference type="Proteomes" id="UP000663852"/>
    </source>
</evidence>
<organism evidence="1 2">
    <name type="scientific">Adineta ricciae</name>
    <name type="common">Rotifer</name>
    <dbReference type="NCBI Taxonomy" id="249248"/>
    <lineage>
        <taxon>Eukaryota</taxon>
        <taxon>Metazoa</taxon>
        <taxon>Spiralia</taxon>
        <taxon>Gnathifera</taxon>
        <taxon>Rotifera</taxon>
        <taxon>Eurotatoria</taxon>
        <taxon>Bdelloidea</taxon>
        <taxon>Adinetida</taxon>
        <taxon>Adinetidae</taxon>
        <taxon>Adineta</taxon>
    </lineage>
</organism>
<proteinExistence type="predicted"/>
<accession>A0A815RXH5</accession>
<evidence type="ECO:0000313" key="1">
    <source>
        <dbReference type="EMBL" id="CAF1482749.1"/>
    </source>
</evidence>
<gene>
    <name evidence="1" type="ORF">EDS130_LOCUS41537</name>
</gene>
<dbReference type="Proteomes" id="UP000663852">
    <property type="component" value="Unassembled WGS sequence"/>
</dbReference>
<dbReference type="PANTHER" id="PTHR31210">
    <property type="entry name" value="OS06G0731900 PROTEIN"/>
    <property type="match status" value="1"/>
</dbReference>
<dbReference type="AlphaFoldDB" id="A0A815RXH5"/>
<comment type="caution">
    <text evidence="1">The sequence shown here is derived from an EMBL/GenBank/DDBJ whole genome shotgun (WGS) entry which is preliminary data.</text>
</comment>
<reference evidence="1" key="1">
    <citation type="submission" date="2021-02" db="EMBL/GenBank/DDBJ databases">
        <authorList>
            <person name="Nowell W R."/>
        </authorList>
    </citation>
    <scope>NUCLEOTIDE SEQUENCE</scope>
</reference>
<dbReference type="PANTHER" id="PTHR31210:SF43">
    <property type="entry name" value="STORAGE PROTEIN-RELATED"/>
    <property type="match status" value="1"/>
</dbReference>
<name>A0A815RXH5_ADIRI</name>